<evidence type="ECO:0000256" key="2">
    <source>
        <dbReference type="ARBA" id="ARBA00023015"/>
    </source>
</evidence>
<evidence type="ECO:0000256" key="3">
    <source>
        <dbReference type="ARBA" id="ARBA00023125"/>
    </source>
</evidence>
<keyword evidence="1" id="KW-0832">Ubl conjugation</keyword>
<dbReference type="EMBL" id="JBGFUD010001092">
    <property type="protein sequence ID" value="MFH4975739.1"/>
    <property type="molecule type" value="Genomic_DNA"/>
</dbReference>
<evidence type="ECO:0000313" key="9">
    <source>
        <dbReference type="EMBL" id="MFH4975739.1"/>
    </source>
</evidence>
<evidence type="ECO:0000256" key="7">
    <source>
        <dbReference type="SAM" id="MobiDB-lite"/>
    </source>
</evidence>
<dbReference type="Proteomes" id="UP001608902">
    <property type="component" value="Unassembled WGS sequence"/>
</dbReference>
<keyword evidence="3" id="KW-0238">DNA-binding</keyword>
<evidence type="ECO:0000256" key="6">
    <source>
        <dbReference type="ARBA" id="ARBA00040165"/>
    </source>
</evidence>
<dbReference type="GO" id="GO:0003677">
    <property type="term" value="F:DNA binding"/>
    <property type="evidence" value="ECO:0007669"/>
    <property type="project" value="UniProtKB-KW"/>
</dbReference>
<sequence>MTTRTIYIVPARQATTVLPLNNGVSVNRSKSSAAVASSFRPTQLSLCTLPRQCMKTTTIIRPVYAKSPVPSVASSSTSTSPLSIHGKRAFFEEPSVDDLLGLKSSSGQPVRKREKLNHLTAEEKLDRRKLKNRVAAQTARDRRKARTARLEDAVRRLLAENESLRDENQRMKVMCEELRCRNRELENVVEEAKKQVKVSEATERSTSFGPAASISGPQQREREVKSQKSASLIMLLLLVLLSRKSSTISSKTTRNSSVSANKCSKEKMPRILESRDITSSTMGQQRRTCRKAGARREWIARLRISI</sequence>
<evidence type="ECO:0000259" key="8">
    <source>
        <dbReference type="PROSITE" id="PS50217"/>
    </source>
</evidence>
<dbReference type="CDD" id="cd14691">
    <property type="entry name" value="bZIP_XBP1"/>
    <property type="match status" value="1"/>
</dbReference>
<gene>
    <name evidence="9" type="ORF">AB6A40_002448</name>
</gene>
<protein>
    <recommendedName>
        <fullName evidence="6">X-box-binding protein 1</fullName>
    </recommendedName>
</protein>
<evidence type="ECO:0000256" key="5">
    <source>
        <dbReference type="ARBA" id="ARBA00023242"/>
    </source>
</evidence>
<dbReference type="PROSITE" id="PS50217">
    <property type="entry name" value="BZIP"/>
    <property type="match status" value="1"/>
</dbReference>
<dbReference type="InterPro" id="IPR046347">
    <property type="entry name" value="bZIP_sf"/>
</dbReference>
<keyword evidence="10" id="KW-1185">Reference proteome</keyword>
<comment type="caution">
    <text evidence="9">The sequence shown here is derived from an EMBL/GenBank/DDBJ whole genome shotgun (WGS) entry which is preliminary data.</text>
</comment>
<feature type="region of interest" description="Disordered" evidence="7">
    <location>
        <begin position="195"/>
        <end position="225"/>
    </location>
</feature>
<evidence type="ECO:0000256" key="4">
    <source>
        <dbReference type="ARBA" id="ARBA00023163"/>
    </source>
</evidence>
<reference evidence="9 10" key="1">
    <citation type="submission" date="2024-08" db="EMBL/GenBank/DDBJ databases">
        <title>Gnathostoma spinigerum genome.</title>
        <authorList>
            <person name="Gonzalez-Bertolin B."/>
            <person name="Monzon S."/>
            <person name="Zaballos A."/>
            <person name="Jimenez P."/>
            <person name="Dekumyoy P."/>
            <person name="Varona S."/>
            <person name="Cuesta I."/>
            <person name="Sumanam S."/>
            <person name="Adisakwattana P."/>
            <person name="Gasser R.B."/>
            <person name="Hernandez-Gonzalez A."/>
            <person name="Young N.D."/>
            <person name="Perteguer M.J."/>
        </authorList>
    </citation>
    <scope>NUCLEOTIDE SEQUENCE [LARGE SCALE GENOMIC DNA]</scope>
    <source>
        <strain evidence="9">AL3</strain>
        <tissue evidence="9">Liver</tissue>
    </source>
</reference>
<name>A0ABD6EEF7_9BILA</name>
<feature type="domain" description="BZIP" evidence="8">
    <location>
        <begin position="122"/>
        <end position="185"/>
    </location>
</feature>
<dbReference type="InterPro" id="IPR052470">
    <property type="entry name" value="ER_Stress-Reg_TF"/>
</dbReference>
<dbReference type="InterPro" id="IPR004827">
    <property type="entry name" value="bZIP"/>
</dbReference>
<dbReference type="PANTHER" id="PTHR46542:SF1">
    <property type="entry name" value="X-BOX BINDING PROTEIN 1"/>
    <property type="match status" value="1"/>
</dbReference>
<dbReference type="AlphaFoldDB" id="A0ABD6EEF7"/>
<organism evidence="9 10">
    <name type="scientific">Gnathostoma spinigerum</name>
    <dbReference type="NCBI Taxonomy" id="75299"/>
    <lineage>
        <taxon>Eukaryota</taxon>
        <taxon>Metazoa</taxon>
        <taxon>Ecdysozoa</taxon>
        <taxon>Nematoda</taxon>
        <taxon>Chromadorea</taxon>
        <taxon>Rhabditida</taxon>
        <taxon>Spirurina</taxon>
        <taxon>Gnathostomatomorpha</taxon>
        <taxon>Gnathostomatoidea</taxon>
        <taxon>Gnathostomatidae</taxon>
        <taxon>Gnathostoma</taxon>
    </lineage>
</organism>
<keyword evidence="2" id="KW-0805">Transcription regulation</keyword>
<dbReference type="SUPFAM" id="SSF57959">
    <property type="entry name" value="Leucine zipper domain"/>
    <property type="match status" value="1"/>
</dbReference>
<accession>A0ABD6EEF7</accession>
<dbReference type="PANTHER" id="PTHR46542">
    <property type="entry name" value="X-BOX BINDING PROTEIN 1"/>
    <property type="match status" value="1"/>
</dbReference>
<dbReference type="Gene3D" id="1.20.5.170">
    <property type="match status" value="1"/>
</dbReference>
<evidence type="ECO:0000256" key="1">
    <source>
        <dbReference type="ARBA" id="ARBA00022843"/>
    </source>
</evidence>
<proteinExistence type="predicted"/>
<dbReference type="Pfam" id="PF00170">
    <property type="entry name" value="bZIP_1"/>
    <property type="match status" value="1"/>
</dbReference>
<evidence type="ECO:0000313" key="10">
    <source>
        <dbReference type="Proteomes" id="UP001608902"/>
    </source>
</evidence>
<keyword evidence="4" id="KW-0804">Transcription</keyword>
<keyword evidence="5" id="KW-0539">Nucleus</keyword>
<dbReference type="SMART" id="SM00338">
    <property type="entry name" value="BRLZ"/>
    <property type="match status" value="1"/>
</dbReference>
<dbReference type="PROSITE" id="PS00036">
    <property type="entry name" value="BZIP_BASIC"/>
    <property type="match status" value="1"/>
</dbReference>